<name>A0A2V3WCI3_9BACI</name>
<dbReference type="Proteomes" id="UP000247922">
    <property type="component" value="Unassembled WGS sequence"/>
</dbReference>
<dbReference type="InterPro" id="IPR050109">
    <property type="entry name" value="HTH-type_TetR-like_transc_reg"/>
</dbReference>
<evidence type="ECO:0000313" key="7">
    <source>
        <dbReference type="Proteomes" id="UP000247922"/>
    </source>
</evidence>
<dbReference type="EMBL" id="QJJR01000002">
    <property type="protein sequence ID" value="PXW92426.1"/>
    <property type="molecule type" value="Genomic_DNA"/>
</dbReference>
<keyword evidence="7" id="KW-1185">Reference proteome</keyword>
<dbReference type="InterPro" id="IPR001647">
    <property type="entry name" value="HTH_TetR"/>
</dbReference>
<dbReference type="InterPro" id="IPR009057">
    <property type="entry name" value="Homeodomain-like_sf"/>
</dbReference>
<dbReference type="PANTHER" id="PTHR30055">
    <property type="entry name" value="HTH-TYPE TRANSCRIPTIONAL REGULATOR RUTR"/>
    <property type="match status" value="1"/>
</dbReference>
<dbReference type="PRINTS" id="PR00455">
    <property type="entry name" value="HTHTETR"/>
</dbReference>
<evidence type="ECO:0000256" key="2">
    <source>
        <dbReference type="ARBA" id="ARBA00023125"/>
    </source>
</evidence>
<dbReference type="PANTHER" id="PTHR30055:SF234">
    <property type="entry name" value="HTH-TYPE TRANSCRIPTIONAL REGULATOR BETI"/>
    <property type="match status" value="1"/>
</dbReference>
<sequence length="203" mass="23125">MRKKMKPDTIKQNEMKLLIAAKAIVESTGFEALSIRAVAQQADVSIGTVYHYYDNKESLVEAVVLSGYQSLMWEVKQPLVNEVAPSEEIIERFIRYVKTAISQKKYYQKVMLNPSPAIVKHTSIFKENAIGSGIGSLEVLLQKASYQEGFTIQDIGTQARILWLTIYGLTLRLITEKKTTDEDIVDWVTVICETHFYKLKRSE</sequence>
<keyword evidence="2 4" id="KW-0238">DNA-binding</keyword>
<dbReference type="Pfam" id="PF00440">
    <property type="entry name" value="TetR_N"/>
    <property type="match status" value="1"/>
</dbReference>
<dbReference type="OrthoDB" id="9815924at2"/>
<evidence type="ECO:0000313" key="6">
    <source>
        <dbReference type="EMBL" id="PXW92426.1"/>
    </source>
</evidence>
<evidence type="ECO:0000259" key="5">
    <source>
        <dbReference type="PROSITE" id="PS50977"/>
    </source>
</evidence>
<dbReference type="GO" id="GO:0000976">
    <property type="term" value="F:transcription cis-regulatory region binding"/>
    <property type="evidence" value="ECO:0007669"/>
    <property type="project" value="TreeGrafter"/>
</dbReference>
<accession>A0A2V3WCI3</accession>
<evidence type="ECO:0000256" key="1">
    <source>
        <dbReference type="ARBA" id="ARBA00023015"/>
    </source>
</evidence>
<evidence type="ECO:0000256" key="4">
    <source>
        <dbReference type="PROSITE-ProRule" id="PRU00335"/>
    </source>
</evidence>
<keyword evidence="3" id="KW-0804">Transcription</keyword>
<comment type="caution">
    <text evidence="6">The sequence shown here is derived from an EMBL/GenBank/DDBJ whole genome shotgun (WGS) entry which is preliminary data.</text>
</comment>
<evidence type="ECO:0000256" key="3">
    <source>
        <dbReference type="ARBA" id="ARBA00023163"/>
    </source>
</evidence>
<dbReference type="AlphaFoldDB" id="A0A2V3WCI3"/>
<reference evidence="6 7" key="1">
    <citation type="submission" date="2018-05" db="EMBL/GenBank/DDBJ databases">
        <title>Genomic Encyclopedia of Type Strains, Phase IV (KMG-IV): sequencing the most valuable type-strain genomes for metagenomic binning, comparative biology and taxonomic classification.</title>
        <authorList>
            <person name="Goeker M."/>
        </authorList>
    </citation>
    <scope>NUCLEOTIDE SEQUENCE [LARGE SCALE GENOMIC DNA]</scope>
    <source>
        <strain evidence="6 7">DSM 22440</strain>
    </source>
</reference>
<proteinExistence type="predicted"/>
<feature type="DNA-binding region" description="H-T-H motif" evidence="4">
    <location>
        <begin position="34"/>
        <end position="53"/>
    </location>
</feature>
<dbReference type="GO" id="GO:0003700">
    <property type="term" value="F:DNA-binding transcription factor activity"/>
    <property type="evidence" value="ECO:0007669"/>
    <property type="project" value="TreeGrafter"/>
</dbReference>
<dbReference type="SUPFAM" id="SSF46689">
    <property type="entry name" value="Homeodomain-like"/>
    <property type="match status" value="1"/>
</dbReference>
<dbReference type="Gene3D" id="1.10.357.10">
    <property type="entry name" value="Tetracycline Repressor, domain 2"/>
    <property type="match status" value="1"/>
</dbReference>
<keyword evidence="1" id="KW-0805">Transcription regulation</keyword>
<dbReference type="RefSeq" id="WP_110250315.1">
    <property type="nucleotide sequence ID" value="NZ_QJJR01000002.1"/>
</dbReference>
<organism evidence="6 7">
    <name type="scientific">Streptohalobacillus salinus</name>
    <dbReference type="NCBI Taxonomy" id="621096"/>
    <lineage>
        <taxon>Bacteria</taxon>
        <taxon>Bacillati</taxon>
        <taxon>Bacillota</taxon>
        <taxon>Bacilli</taxon>
        <taxon>Bacillales</taxon>
        <taxon>Bacillaceae</taxon>
        <taxon>Streptohalobacillus</taxon>
    </lineage>
</organism>
<gene>
    <name evidence="6" type="ORF">DES38_1024</name>
</gene>
<feature type="domain" description="HTH tetR-type" evidence="5">
    <location>
        <begin position="11"/>
        <end position="71"/>
    </location>
</feature>
<protein>
    <submittedName>
        <fullName evidence="6">TetR family transcriptional regulator</fullName>
    </submittedName>
</protein>
<dbReference type="PROSITE" id="PS50977">
    <property type="entry name" value="HTH_TETR_2"/>
    <property type="match status" value="1"/>
</dbReference>